<gene>
    <name evidence="8" type="ORF">BG006_010861</name>
</gene>
<dbReference type="Pfam" id="PF15613">
    <property type="entry name" value="WSD"/>
    <property type="match status" value="1"/>
</dbReference>
<feature type="coiled-coil region" evidence="4">
    <location>
        <begin position="542"/>
        <end position="579"/>
    </location>
</feature>
<dbReference type="PROSITE" id="PS51136">
    <property type="entry name" value="WAC"/>
    <property type="match status" value="1"/>
</dbReference>
<feature type="region of interest" description="Disordered" evidence="5">
    <location>
        <begin position="593"/>
        <end position="668"/>
    </location>
</feature>
<dbReference type="AlphaFoldDB" id="A0A9P5SGM7"/>
<feature type="domain" description="WAC" evidence="7">
    <location>
        <begin position="24"/>
        <end position="130"/>
    </location>
</feature>
<dbReference type="PANTHER" id="PTHR32075:SF6">
    <property type="entry name" value="ISWI CHROMATIN-REMODELING COMPLEX SUBUNIT YPL216W-RELATED"/>
    <property type="match status" value="1"/>
</dbReference>
<dbReference type="PANTHER" id="PTHR32075">
    <property type="entry name" value="ISWI CHROMATIN-REMODELING COMPLEX SUBUNIT YPL216W-RELATED"/>
    <property type="match status" value="1"/>
</dbReference>
<feature type="compositionally biased region" description="Basic and acidic residues" evidence="5">
    <location>
        <begin position="656"/>
        <end position="668"/>
    </location>
</feature>
<dbReference type="Pfam" id="PF02791">
    <property type="entry name" value="DDT"/>
    <property type="match status" value="1"/>
</dbReference>
<dbReference type="GO" id="GO:0000785">
    <property type="term" value="C:chromatin"/>
    <property type="evidence" value="ECO:0007669"/>
    <property type="project" value="UniProtKB-ARBA"/>
</dbReference>
<evidence type="ECO:0000259" key="7">
    <source>
        <dbReference type="PROSITE" id="PS51136"/>
    </source>
</evidence>
<sequence length="910" mass="104099">MPLLKRKAIKPVPPPDPNEFDANTPVYMMNFTNEIFTSYEDYVNRYFFYKQKSWQCETTGKSGLTYEEALESEHKEKSMVANKFPPQLRKPLLEFSQFQTTRIDAVVDDAFAHFKNKYYLNENVHVEWDNQTYSGVIRKVLPKEEWKEVKNGAESPDEPGQYLVQVLDEQGKGIKTMERVVDCSLLSRDRLAFNKNIIRKYIRECTTKESYIGAPWLVKPSLAKKFGIETKLPADLQCTRDLAIKKILKRKGTDPAPELAAAKKAKKEAFEKIKEETPTLPTVVEVKPVIKYPMEDLSLDAGALSKREVVARPAAQKETSVPQDLFESVIMSWQFLNTFGTPLKLMPFGIKAFEDSLSHTTVEPRSVMVAEYHSTLMNVIIQDRMNGLVKPVLATGSTTNTGSVNITRDDRESSVMTDNSTMDDGDLSIGDQDDYVHHERRKLAQRPINEQVVVVGQGWDARLVPSSRDGWEAVLVGLINELGSFEAIPNVDRILNHLVPDEKSTKDDVEYLFPSLPLEDKVSILVFLIETASGTSAIRHYMDDCREQLKGLRQEKIDLNREKRNLQAEKAEMERQDAINALSEKDNGLDQAVATPEASQPDSEADSIHSGRQNGDSLSRSESRQEKLKRQQLEREQEEHRKTQDILRQRAVNKAKSAEQKARLDARKKLHDQEHALVRREEQIDRDSRRCAVARIKPLGQDRFFNRYWYFDGVTSMHATDRIYIQSPSFLDLETVRTGSDMNKILARHKVEDPSGELESLLRSQSEEIGAAMVIEKIARVKKLQQERERETDSDNEEEAKASGNYEKLALEDQEFDETKAVEHKSSQWSYYSEPEQVDALLLWLNEKGVREHALIQAIEAQYDTIVRGMQAHRQEILNHLQKEQARRSTRVKTSQASEGYLGYVNKASK</sequence>
<evidence type="ECO:0000256" key="3">
    <source>
        <dbReference type="PROSITE-ProRule" id="PRU00475"/>
    </source>
</evidence>
<evidence type="ECO:0000256" key="2">
    <source>
        <dbReference type="ARBA" id="ARBA00023242"/>
    </source>
</evidence>
<keyword evidence="9" id="KW-1185">Reference proteome</keyword>
<feature type="compositionally biased region" description="Basic and acidic residues" evidence="5">
    <location>
        <begin position="619"/>
        <end position="648"/>
    </location>
</feature>
<feature type="region of interest" description="Disordered" evidence="5">
    <location>
        <begin position="399"/>
        <end position="429"/>
    </location>
</feature>
<dbReference type="InterPro" id="IPR013136">
    <property type="entry name" value="WSTF_Acf1_Cbp146"/>
</dbReference>
<comment type="caution">
    <text evidence="8">The sequence shown here is derived from an EMBL/GenBank/DDBJ whole genome shotgun (WGS) entry which is preliminary data.</text>
</comment>
<dbReference type="SMART" id="SM00571">
    <property type="entry name" value="DDT"/>
    <property type="match status" value="1"/>
</dbReference>
<accession>A0A9P5SGM7</accession>
<protein>
    <submittedName>
        <fullName evidence="8">Uncharacterized protein</fullName>
    </submittedName>
</protein>
<feature type="domain" description="DDT" evidence="6">
    <location>
        <begin position="323"/>
        <end position="386"/>
    </location>
</feature>
<evidence type="ECO:0000313" key="8">
    <source>
        <dbReference type="EMBL" id="KAF9325656.1"/>
    </source>
</evidence>
<dbReference type="PROSITE" id="PS50827">
    <property type="entry name" value="DDT"/>
    <property type="match status" value="1"/>
</dbReference>
<evidence type="ECO:0000259" key="6">
    <source>
        <dbReference type="PROSITE" id="PS50827"/>
    </source>
</evidence>
<dbReference type="Proteomes" id="UP000696485">
    <property type="component" value="Unassembled WGS sequence"/>
</dbReference>
<name>A0A9P5SGM7_9FUNG</name>
<dbReference type="EMBL" id="JAAAUY010000891">
    <property type="protein sequence ID" value="KAF9325656.1"/>
    <property type="molecule type" value="Genomic_DNA"/>
</dbReference>
<evidence type="ECO:0000256" key="5">
    <source>
        <dbReference type="SAM" id="MobiDB-lite"/>
    </source>
</evidence>
<evidence type="ECO:0000313" key="9">
    <source>
        <dbReference type="Proteomes" id="UP000696485"/>
    </source>
</evidence>
<evidence type="ECO:0000256" key="4">
    <source>
        <dbReference type="SAM" id="Coils"/>
    </source>
</evidence>
<keyword evidence="4" id="KW-0175">Coiled coil</keyword>
<dbReference type="Pfam" id="PF10537">
    <property type="entry name" value="WAC_Acf1_DNA_bd"/>
    <property type="match status" value="1"/>
</dbReference>
<dbReference type="InterPro" id="IPR028941">
    <property type="entry name" value="WHIM2_dom"/>
</dbReference>
<dbReference type="GO" id="GO:0031509">
    <property type="term" value="P:subtelomeric heterochromatin formation"/>
    <property type="evidence" value="ECO:0007669"/>
    <property type="project" value="TreeGrafter"/>
</dbReference>
<dbReference type="InterPro" id="IPR018501">
    <property type="entry name" value="DDT_dom"/>
</dbReference>
<organism evidence="8 9">
    <name type="scientific">Podila minutissima</name>
    <dbReference type="NCBI Taxonomy" id="64525"/>
    <lineage>
        <taxon>Eukaryota</taxon>
        <taxon>Fungi</taxon>
        <taxon>Fungi incertae sedis</taxon>
        <taxon>Mucoromycota</taxon>
        <taxon>Mortierellomycotina</taxon>
        <taxon>Mortierellomycetes</taxon>
        <taxon>Mortierellales</taxon>
        <taxon>Mortierellaceae</taxon>
        <taxon>Podila</taxon>
    </lineage>
</organism>
<comment type="subcellular location">
    <subcellularLocation>
        <location evidence="1 3">Nucleus</location>
    </subcellularLocation>
</comment>
<reference evidence="8" key="1">
    <citation type="journal article" date="2020" name="Fungal Divers.">
        <title>Resolving the Mortierellaceae phylogeny through synthesis of multi-gene phylogenetics and phylogenomics.</title>
        <authorList>
            <person name="Vandepol N."/>
            <person name="Liber J."/>
            <person name="Desiro A."/>
            <person name="Na H."/>
            <person name="Kennedy M."/>
            <person name="Barry K."/>
            <person name="Grigoriev I.V."/>
            <person name="Miller A.N."/>
            <person name="O'Donnell K."/>
            <person name="Stajich J.E."/>
            <person name="Bonito G."/>
        </authorList>
    </citation>
    <scope>NUCLEOTIDE SEQUENCE</scope>
    <source>
        <strain evidence="8">NVP1</strain>
    </source>
</reference>
<dbReference type="GO" id="GO:0000781">
    <property type="term" value="C:chromosome, telomeric region"/>
    <property type="evidence" value="ECO:0007669"/>
    <property type="project" value="GOC"/>
</dbReference>
<evidence type="ECO:0000256" key="1">
    <source>
        <dbReference type="ARBA" id="ARBA00004123"/>
    </source>
</evidence>
<dbReference type="GO" id="GO:0005634">
    <property type="term" value="C:nucleus"/>
    <property type="evidence" value="ECO:0007669"/>
    <property type="project" value="UniProtKB-SubCell"/>
</dbReference>
<proteinExistence type="predicted"/>
<feature type="region of interest" description="Disordered" evidence="5">
    <location>
        <begin position="785"/>
        <end position="805"/>
    </location>
</feature>
<keyword evidence="2 3" id="KW-0539">Nucleus</keyword>